<dbReference type="eggNOG" id="ENOG5031P71">
    <property type="taxonomic scope" value="Bacteria"/>
</dbReference>
<reference evidence="2 3" key="1">
    <citation type="journal article" date="2009" name="PLoS Genet.">
        <title>Run-off replication of host-adaptability genes is associated with gene transfer agents in the genome of mouse-infecting Bartonella grahamii.</title>
        <authorList>
            <person name="Berglund E.C."/>
            <person name="Frank A.C."/>
            <person name="Calteau A."/>
            <person name="Vinnere Pettersson O."/>
            <person name="Granberg F."/>
            <person name="Eriksson A.-S."/>
            <person name="Naeslund K."/>
            <person name="Holmberg M."/>
            <person name="Lindroos H."/>
            <person name="Andersson S.G."/>
        </authorList>
    </citation>
    <scope>NUCLEOTIDE SEQUENCE [LARGE SCALE GENOMIC DNA]</scope>
    <source>
        <strain evidence="3">as4aup</strain>
    </source>
</reference>
<gene>
    <name evidence="2" type="ordered locus">Bgr_15170</name>
</gene>
<proteinExistence type="predicted"/>
<dbReference type="AlphaFoldDB" id="C6AEU6"/>
<evidence type="ECO:0000313" key="2">
    <source>
        <dbReference type="EMBL" id="ACS51701.1"/>
    </source>
</evidence>
<organism evidence="2 3">
    <name type="scientific">Bartonella grahamii (strain as4aup)</name>
    <dbReference type="NCBI Taxonomy" id="634504"/>
    <lineage>
        <taxon>Bacteria</taxon>
        <taxon>Pseudomonadati</taxon>
        <taxon>Pseudomonadota</taxon>
        <taxon>Alphaproteobacteria</taxon>
        <taxon>Hyphomicrobiales</taxon>
        <taxon>Bartonellaceae</taxon>
        <taxon>Bartonella</taxon>
    </lineage>
</organism>
<dbReference type="OrthoDB" id="7922924at2"/>
<accession>C6AEU6</accession>
<feature type="domain" description="Knr4/Smi1-like" evidence="1">
    <location>
        <begin position="32"/>
        <end position="152"/>
    </location>
</feature>
<dbReference type="STRING" id="634504.Bgr_15170"/>
<dbReference type="SMART" id="SM00860">
    <property type="entry name" value="SMI1_KNR4"/>
    <property type="match status" value="1"/>
</dbReference>
<dbReference type="Gene3D" id="3.40.1580.10">
    <property type="entry name" value="SMI1/KNR4-like"/>
    <property type="match status" value="1"/>
</dbReference>
<evidence type="ECO:0000259" key="1">
    <source>
        <dbReference type="SMART" id="SM00860"/>
    </source>
</evidence>
<name>C6AEU6_BARGA</name>
<dbReference type="SUPFAM" id="SSF160631">
    <property type="entry name" value="SMI1/KNR4-like"/>
    <property type="match status" value="1"/>
</dbReference>
<dbReference type="RefSeq" id="WP_015856735.1">
    <property type="nucleotide sequence ID" value="NC_012846.1"/>
</dbReference>
<dbReference type="Proteomes" id="UP000001489">
    <property type="component" value="Chromosome"/>
</dbReference>
<dbReference type="HOGENOM" id="CLU_098198_1_0_5"/>
<protein>
    <recommendedName>
        <fullName evidence="1">Knr4/Smi1-like domain-containing protein</fullName>
    </recommendedName>
</protein>
<dbReference type="KEGG" id="bgr:Bgr_15170"/>
<dbReference type="Pfam" id="PF14568">
    <property type="entry name" value="SUKH_6"/>
    <property type="match status" value="1"/>
</dbReference>
<evidence type="ECO:0000313" key="3">
    <source>
        <dbReference type="Proteomes" id="UP000001489"/>
    </source>
</evidence>
<dbReference type="InterPro" id="IPR018958">
    <property type="entry name" value="Knr4/Smi1-like_dom"/>
</dbReference>
<dbReference type="EMBL" id="CP001562">
    <property type="protein sequence ID" value="ACS51701.1"/>
    <property type="molecule type" value="Genomic_DNA"/>
</dbReference>
<dbReference type="InterPro" id="IPR037883">
    <property type="entry name" value="Knr4/Smi1-like_sf"/>
</dbReference>
<keyword evidence="3" id="KW-1185">Reference proteome</keyword>
<sequence length="194" mass="22602">MKTYTLDDVAVLIDKVNKYDDDIVSFGIAENAVDDLVIEKAEKALGLQFTSSYKAFLKHYKGGDIAGYEIYSLYKECGEDIPFDDIVLQNLNYYRKHGFVTPEQLAVSRTDFGETFYFDYTQFRDGECPLYVRLPSEDCEYYASNFYEFLCKRIKESVGAEIPEGDQPIEKIENTPTPQPIPFYKSFWKKLWKR</sequence>